<evidence type="ECO:0000313" key="17">
    <source>
        <dbReference type="EMBL" id="MRI84801.1"/>
    </source>
</evidence>
<evidence type="ECO:0000256" key="10">
    <source>
        <dbReference type="ARBA" id="ARBA00023235"/>
    </source>
</evidence>
<dbReference type="GO" id="GO:0005829">
    <property type="term" value="C:cytosol"/>
    <property type="evidence" value="ECO:0007669"/>
    <property type="project" value="TreeGrafter"/>
</dbReference>
<evidence type="ECO:0000256" key="3">
    <source>
        <dbReference type="ARBA" id="ARBA00022763"/>
    </source>
</evidence>
<dbReference type="PANTHER" id="PTHR11070:SF48">
    <property type="entry name" value="ATP-DEPENDENT HELICASE_NUCLEASE SUBUNIT A"/>
    <property type="match status" value="1"/>
</dbReference>
<name>A0A6I2GH26_9LACT</name>
<dbReference type="PANTHER" id="PTHR11070">
    <property type="entry name" value="UVRD / RECB / PCRA DNA HELICASE FAMILY MEMBER"/>
    <property type="match status" value="1"/>
</dbReference>
<dbReference type="PROSITE" id="PS51217">
    <property type="entry name" value="UVRD_HELICASE_CTER"/>
    <property type="match status" value="1"/>
</dbReference>
<reference evidence="17 18" key="1">
    <citation type="submission" date="2019-11" db="EMBL/GenBank/DDBJ databases">
        <title>Characterisation of Fundicoccus ignavus gen. nov. sp. nov., a novel genus of the family Aerococcaceae isolated from bulk tank milk.</title>
        <authorList>
            <person name="Siebert A."/>
            <person name="Huptas C."/>
            <person name="Wenning M."/>
            <person name="Scherer S."/>
            <person name="Doll E.V."/>
        </authorList>
    </citation>
    <scope>NUCLEOTIDE SEQUENCE [LARGE SCALE GENOMIC DNA]</scope>
    <source>
        <strain evidence="17 18">WS4759</strain>
    </source>
</reference>
<protein>
    <recommendedName>
        <fullName evidence="13">ATP-dependent helicase/nuclease subunit A</fullName>
        <ecNumber evidence="13">3.1.-.-</ecNumber>
        <ecNumber evidence="13">5.6.2.4</ecNumber>
    </recommendedName>
    <alternativeName>
        <fullName evidence="13">ATP-dependent helicase/nuclease AddA</fullName>
    </alternativeName>
    <alternativeName>
        <fullName evidence="13">DNA 3'-5' helicase AddA</fullName>
    </alternativeName>
</protein>
<dbReference type="PROSITE" id="PS51198">
    <property type="entry name" value="UVRD_HELICASE_ATP_BIND"/>
    <property type="match status" value="1"/>
</dbReference>
<feature type="binding site" evidence="14">
    <location>
        <begin position="36"/>
        <end position="43"/>
    </location>
    <ligand>
        <name>ATP</name>
        <dbReference type="ChEBI" id="CHEBI:30616"/>
    </ligand>
</feature>
<evidence type="ECO:0000256" key="5">
    <source>
        <dbReference type="ARBA" id="ARBA00022806"/>
    </source>
</evidence>
<dbReference type="GO" id="GO:0005524">
    <property type="term" value="F:ATP binding"/>
    <property type="evidence" value="ECO:0007669"/>
    <property type="project" value="UniProtKB-UniRule"/>
</dbReference>
<evidence type="ECO:0000256" key="4">
    <source>
        <dbReference type="ARBA" id="ARBA00022801"/>
    </source>
</evidence>
<evidence type="ECO:0000256" key="9">
    <source>
        <dbReference type="ARBA" id="ARBA00023204"/>
    </source>
</evidence>
<feature type="domain" description="UvrD-like helicase ATP-binding" evidence="15">
    <location>
        <begin position="15"/>
        <end position="502"/>
    </location>
</feature>
<dbReference type="InterPro" id="IPR011335">
    <property type="entry name" value="Restrct_endonuc-II-like"/>
</dbReference>
<keyword evidence="2 13" id="KW-0547">Nucleotide-binding</keyword>
<comment type="catalytic activity">
    <reaction evidence="11 13">
        <text>Couples ATP hydrolysis with the unwinding of duplex DNA by translocating in the 3'-5' direction.</text>
        <dbReference type="EC" id="5.6.2.4"/>
    </reaction>
</comment>
<dbReference type="InterPro" id="IPR014016">
    <property type="entry name" value="UvrD-like_ATP-bd"/>
</dbReference>
<dbReference type="InterPro" id="IPR014152">
    <property type="entry name" value="AddA"/>
</dbReference>
<dbReference type="InterPro" id="IPR000212">
    <property type="entry name" value="DNA_helicase_UvrD/REP"/>
</dbReference>
<dbReference type="SUPFAM" id="SSF52980">
    <property type="entry name" value="Restriction endonuclease-like"/>
    <property type="match status" value="1"/>
</dbReference>
<dbReference type="NCBIfam" id="TIGR02785">
    <property type="entry name" value="addA_Gpos"/>
    <property type="match status" value="1"/>
</dbReference>
<dbReference type="EMBL" id="WJQS01000002">
    <property type="protein sequence ID" value="MRI84801.1"/>
    <property type="molecule type" value="Genomic_DNA"/>
</dbReference>
<evidence type="ECO:0000313" key="18">
    <source>
        <dbReference type="Proteomes" id="UP000430975"/>
    </source>
</evidence>
<dbReference type="InterPro" id="IPR011604">
    <property type="entry name" value="PDDEXK-like_dom_sf"/>
</dbReference>
<evidence type="ECO:0000259" key="16">
    <source>
        <dbReference type="PROSITE" id="PS51217"/>
    </source>
</evidence>
<evidence type="ECO:0000256" key="7">
    <source>
        <dbReference type="ARBA" id="ARBA00022840"/>
    </source>
</evidence>
<gene>
    <name evidence="13 17" type="primary">addA</name>
    <name evidence="17" type="ORF">GIY09_02665</name>
</gene>
<keyword evidence="7 13" id="KW-0067">ATP-binding</keyword>
<evidence type="ECO:0000256" key="11">
    <source>
        <dbReference type="ARBA" id="ARBA00034617"/>
    </source>
</evidence>
<proteinExistence type="inferred from homology"/>
<sequence length="1309" mass="152342">MRKEMRIIEIKPSNAQFNDEQWQAIHQKGSNLLVAASAGSGKTTVLIERILTHLTNQYANLDELLVVTFTESAAKEMKERMEVSLKKTVSSTSDAFLQRHFLQQINLLPTAHIRTLHSFCLQVIQQFFYLVDFNPSFQLLTDETQKSLIYQDVWQDLLTDILNNEVKSDTLFFDQNDLVDLMNRFANARSDQGLFDIILQLYLFSSSHTEPTVWLENIHQLTADFDRFKASDLYQNSFKAYIQRNAMAASRLLQKGQDLLKGLSDENITKYEPVLRNEEQYVNQIIEANLSDDIETLMQLMQQVKFDRWSSARKTNEEFETINEIKVYRDDAKKIVTDRLTKLFYFSYSETKKVEEQISPVIQKLSNLTLLFTRYLAEHKQNLNIIDYNDLEHLTLDILAPYNEVKKEREASPAALYYQKLFKEVMVDEYQDINDIQATILGWLAHEHRPELSGNLFMVGDVKQSIYGFRMAEPSLFLDKYRKFAQSEGGELIVLDKNYRSRDEVLQFTNYIFERIMGIDFGEMEYGKQESLKTGNLSLLPEAPSEDFDIELLLYEKQVEDIDINDLSEEEELLIDTSIEAEVHLIAQDILNKIANGFQIYDKKNKGMKFATFNDIVILSSTRTPFLPIQQIFERYHIPVLTQKVENFFQRQEIRLMIALLKLIDNPIQDIPLVAILRSYFVGIDDEMLSKIRIASPSGDFYSACLQYLSLDKNQVDETISILLERFISQLNHWHELSNEVSLVELIWTIYQETNFLDYVAGLANGPQRQANLHAFYQKADEFEESSFKGLFGFIQYIEKVMQAENDLAEPVVLSENQNAVRTMTVHASKGLEFPIVYLINTGKKFNTQDVTQKKYIASKDYGIATDYYDYNTLLQYPSLSKQTLRINQENLLKAEEMRKLYVALTRCEQKLIIVGTVKNEDEWHEKSEKTRQLTETNELLVNTQERQSTNSWLEWIRQALAVEDSLQESVTNFTTKQVQVSFFNQQALNQLVVNEDDSSSYLSPERWLKHLQKIVDETTIDDASKSALLVKQLMRSDYEYELSTNTSSYQSVSELKRLYEEPRIEKIENFQDRRPSVQIYSTEDEAEEIQSIRYTQDTFEAPKFVEDKQMDYAQIGTITHFLLQQLNFGLFTNLASENYATILNEEVERLISEEYLDRSKAEVIQFDKISEFLLSELGQLVIKHSNRLKREQAFSFLLPANQLLKSRLDDMALEKLASDQLLVHGIIDNFIEMEHGLILLDYKTDRFRSYLKTTAEEQSADIIEKYKFQVSLYVQALAQAKKQPVLGAYLVLLDFGISIQVNDLYQFD</sequence>
<dbReference type="SUPFAM" id="SSF52540">
    <property type="entry name" value="P-loop containing nucleoside triphosphate hydrolases"/>
    <property type="match status" value="1"/>
</dbReference>
<keyword evidence="18" id="KW-1185">Reference proteome</keyword>
<feature type="domain" description="UvrD-like helicase C-terminal" evidence="16">
    <location>
        <begin position="540"/>
        <end position="831"/>
    </location>
</feature>
<dbReference type="CDD" id="cd17932">
    <property type="entry name" value="DEXQc_UvrD"/>
    <property type="match status" value="1"/>
</dbReference>
<dbReference type="GO" id="GO:0000724">
    <property type="term" value="P:double-strand break repair via homologous recombination"/>
    <property type="evidence" value="ECO:0007669"/>
    <property type="project" value="UniProtKB-UniRule"/>
</dbReference>
<evidence type="ECO:0000256" key="13">
    <source>
        <dbReference type="HAMAP-Rule" id="MF_01451"/>
    </source>
</evidence>
<keyword evidence="1 13" id="KW-0540">Nuclease</keyword>
<dbReference type="GO" id="GO:0003690">
    <property type="term" value="F:double-stranded DNA binding"/>
    <property type="evidence" value="ECO:0007669"/>
    <property type="project" value="UniProtKB-UniRule"/>
</dbReference>
<dbReference type="GO" id="GO:0008408">
    <property type="term" value="F:3'-5' exonuclease activity"/>
    <property type="evidence" value="ECO:0007669"/>
    <property type="project" value="UniProtKB-UniRule"/>
</dbReference>
<dbReference type="EC" id="5.6.2.4" evidence="13"/>
<dbReference type="Gene3D" id="3.40.50.300">
    <property type="entry name" value="P-loop containing nucleotide triphosphate hydrolases"/>
    <property type="match status" value="4"/>
</dbReference>
<keyword evidence="5 13" id="KW-0347">Helicase</keyword>
<keyword evidence="6 13" id="KW-0269">Exonuclease</keyword>
<evidence type="ECO:0000256" key="2">
    <source>
        <dbReference type="ARBA" id="ARBA00022741"/>
    </source>
</evidence>
<dbReference type="GO" id="GO:0033202">
    <property type="term" value="C:DNA helicase complex"/>
    <property type="evidence" value="ECO:0007669"/>
    <property type="project" value="TreeGrafter"/>
</dbReference>
<dbReference type="Pfam" id="PF00580">
    <property type="entry name" value="UvrD-helicase"/>
    <property type="match status" value="1"/>
</dbReference>
<evidence type="ECO:0000256" key="14">
    <source>
        <dbReference type="PROSITE-ProRule" id="PRU00560"/>
    </source>
</evidence>
<keyword evidence="8 13" id="KW-0238">DNA-binding</keyword>
<dbReference type="Pfam" id="PF12705">
    <property type="entry name" value="PDDEXK_1"/>
    <property type="match status" value="1"/>
</dbReference>
<evidence type="ECO:0000256" key="6">
    <source>
        <dbReference type="ARBA" id="ARBA00022839"/>
    </source>
</evidence>
<comment type="catalytic activity">
    <reaction evidence="12 13">
        <text>ATP + H2O = ADP + phosphate + H(+)</text>
        <dbReference type="Rhea" id="RHEA:13065"/>
        <dbReference type="ChEBI" id="CHEBI:15377"/>
        <dbReference type="ChEBI" id="CHEBI:15378"/>
        <dbReference type="ChEBI" id="CHEBI:30616"/>
        <dbReference type="ChEBI" id="CHEBI:43474"/>
        <dbReference type="ChEBI" id="CHEBI:456216"/>
        <dbReference type="EC" id="5.6.2.4"/>
    </reaction>
</comment>
<comment type="function">
    <text evidence="13">The heterodimer acts as both an ATP-dependent DNA helicase and an ATP-dependent, dual-direction single-stranded exonuclease. Recognizes the chi site generating a DNA molecule suitable for the initiation of homologous recombination. The AddA nuclease domain is required for chi fragment generation; this subunit has the helicase and 3' -&gt; 5' nuclease activities.</text>
</comment>
<dbReference type="Pfam" id="PF13361">
    <property type="entry name" value="UvrD_C"/>
    <property type="match status" value="1"/>
</dbReference>
<comment type="similarity">
    <text evidence="13">Belongs to the helicase family. AddA subfamily.</text>
</comment>
<keyword evidence="3 13" id="KW-0227">DNA damage</keyword>
<dbReference type="InterPro" id="IPR027417">
    <property type="entry name" value="P-loop_NTPase"/>
</dbReference>
<keyword evidence="9 13" id="KW-0234">DNA repair</keyword>
<dbReference type="Proteomes" id="UP000430975">
    <property type="component" value="Unassembled WGS sequence"/>
</dbReference>
<comment type="caution">
    <text evidence="17">The sequence shown here is derived from an EMBL/GenBank/DDBJ whole genome shotgun (WGS) entry which is preliminary data.</text>
</comment>
<dbReference type="EC" id="3.1.-.-" evidence="13"/>
<evidence type="ECO:0000259" key="15">
    <source>
        <dbReference type="PROSITE" id="PS51198"/>
    </source>
</evidence>
<evidence type="ECO:0000256" key="1">
    <source>
        <dbReference type="ARBA" id="ARBA00022722"/>
    </source>
</evidence>
<evidence type="ECO:0000256" key="12">
    <source>
        <dbReference type="ARBA" id="ARBA00048988"/>
    </source>
</evidence>
<accession>A0A6I2GH26</accession>
<dbReference type="InterPro" id="IPR038726">
    <property type="entry name" value="PDDEXK_AddAB-type"/>
</dbReference>
<comment type="subunit">
    <text evidence="13">Heterodimer of AddA and AddB/RexB.</text>
</comment>
<dbReference type="InterPro" id="IPR014017">
    <property type="entry name" value="DNA_helicase_UvrD-like_C"/>
</dbReference>
<evidence type="ECO:0000256" key="8">
    <source>
        <dbReference type="ARBA" id="ARBA00023125"/>
    </source>
</evidence>
<organism evidence="17 18">
    <name type="scientific">Fundicoccus ignavus</name>
    <dbReference type="NCBI Taxonomy" id="2664442"/>
    <lineage>
        <taxon>Bacteria</taxon>
        <taxon>Bacillati</taxon>
        <taxon>Bacillota</taxon>
        <taxon>Bacilli</taxon>
        <taxon>Lactobacillales</taxon>
        <taxon>Aerococcaceae</taxon>
        <taxon>Fundicoccus</taxon>
    </lineage>
</organism>
<keyword evidence="10 13" id="KW-0413">Isomerase</keyword>
<dbReference type="HAMAP" id="MF_01451">
    <property type="entry name" value="AddA"/>
    <property type="match status" value="1"/>
</dbReference>
<keyword evidence="4 13" id="KW-0378">Hydrolase</keyword>
<comment type="cofactor">
    <cofactor evidence="13">
        <name>Mg(2+)</name>
        <dbReference type="ChEBI" id="CHEBI:18420"/>
    </cofactor>
</comment>
<dbReference type="GO" id="GO:0043138">
    <property type="term" value="F:3'-5' DNA helicase activity"/>
    <property type="evidence" value="ECO:0007669"/>
    <property type="project" value="UniProtKB-UniRule"/>
</dbReference>
<dbReference type="Gene3D" id="3.90.320.10">
    <property type="match status" value="1"/>
</dbReference>